<dbReference type="InterPro" id="IPR029057">
    <property type="entry name" value="PRTase-like"/>
</dbReference>
<organism evidence="2 3">
    <name type="scientific">Methylocapsa palsarum</name>
    <dbReference type="NCBI Taxonomy" id="1612308"/>
    <lineage>
        <taxon>Bacteria</taxon>
        <taxon>Pseudomonadati</taxon>
        <taxon>Pseudomonadota</taxon>
        <taxon>Alphaproteobacteria</taxon>
        <taxon>Hyphomicrobiales</taxon>
        <taxon>Beijerinckiaceae</taxon>
        <taxon>Methylocapsa</taxon>
    </lineage>
</organism>
<dbReference type="GO" id="GO:0016757">
    <property type="term" value="F:glycosyltransferase activity"/>
    <property type="evidence" value="ECO:0007669"/>
    <property type="project" value="UniProtKB-KW"/>
</dbReference>
<keyword evidence="2" id="KW-0328">Glycosyltransferase</keyword>
<dbReference type="Proteomes" id="UP000198755">
    <property type="component" value="Unassembled WGS sequence"/>
</dbReference>
<evidence type="ECO:0000313" key="2">
    <source>
        <dbReference type="EMBL" id="SFK29969.1"/>
    </source>
</evidence>
<keyword evidence="2" id="KW-0808">Transferase</keyword>
<protein>
    <submittedName>
        <fullName evidence="2">Predicted phosphoribosyltransferase</fullName>
    </submittedName>
</protein>
<dbReference type="STRING" id="1612308.SAMN05444581_105197"/>
<dbReference type="Gene3D" id="3.30.1310.20">
    <property type="entry name" value="PRTase-like"/>
    <property type="match status" value="1"/>
</dbReference>
<gene>
    <name evidence="2" type="ORF">SAMN05444581_105197</name>
</gene>
<evidence type="ECO:0000313" key="3">
    <source>
        <dbReference type="Proteomes" id="UP000198755"/>
    </source>
</evidence>
<name>A0A1I3YF12_9HYPH</name>
<reference evidence="2 3" key="1">
    <citation type="submission" date="2016-10" db="EMBL/GenBank/DDBJ databases">
        <authorList>
            <person name="de Groot N.N."/>
        </authorList>
    </citation>
    <scope>NUCLEOTIDE SEQUENCE [LARGE SCALE GENOMIC DNA]</scope>
    <source>
        <strain evidence="2 3">NE2</strain>
    </source>
</reference>
<evidence type="ECO:0000259" key="1">
    <source>
        <dbReference type="Pfam" id="PF00156"/>
    </source>
</evidence>
<dbReference type="CDD" id="cd06223">
    <property type="entry name" value="PRTases_typeI"/>
    <property type="match status" value="1"/>
</dbReference>
<dbReference type="Pfam" id="PF00156">
    <property type="entry name" value="Pribosyltran"/>
    <property type="match status" value="1"/>
</dbReference>
<dbReference type="SUPFAM" id="SSF53271">
    <property type="entry name" value="PRTase-like"/>
    <property type="match status" value="1"/>
</dbReference>
<proteinExistence type="predicted"/>
<accession>A0A1I3YF12</accession>
<dbReference type="AlphaFoldDB" id="A0A1I3YF12"/>
<dbReference type="InterPro" id="IPR000836">
    <property type="entry name" value="PRTase_dom"/>
</dbReference>
<dbReference type="EMBL" id="FOSN01000005">
    <property type="protein sequence ID" value="SFK29969.1"/>
    <property type="molecule type" value="Genomic_DNA"/>
</dbReference>
<feature type="domain" description="Phosphoribosyltransferase" evidence="1">
    <location>
        <begin position="20"/>
        <end position="169"/>
    </location>
</feature>
<dbReference type="OrthoDB" id="9810066at2"/>
<dbReference type="RefSeq" id="WP_091680752.1">
    <property type="nucleotide sequence ID" value="NZ_FOSN01000005.1"/>
</dbReference>
<sequence length="217" mass="23245">MFVDRSDAGRQLASLLAPLKAQHPIVFALPRGGAPVAAEIAKALRAPLDLLLVRKLGAPSQPELAIGAIVDGAKPTLLLNDEIVRSLHVTPGEIAQIRDVELGVIERRRKSYFKGRPPLSAKGRFVIVVDDGLATGATARAALNALRQQGASRIALAVPVAPPQTLQDLALECDEIYCLQEQDYFPGVGAFYRDFRQLTDAEVIAILDSLDQNGVPA</sequence>
<keyword evidence="3" id="KW-1185">Reference proteome</keyword>
<dbReference type="Gene3D" id="3.40.50.2020">
    <property type="match status" value="1"/>
</dbReference>